<proteinExistence type="predicted"/>
<dbReference type="AlphaFoldDB" id="A0AAW2JCH8"/>
<gene>
    <name evidence="1" type="ORF">Sangu_3259400</name>
</gene>
<reference evidence="1" key="1">
    <citation type="submission" date="2020-06" db="EMBL/GenBank/DDBJ databases">
        <authorList>
            <person name="Li T."/>
            <person name="Hu X."/>
            <person name="Zhang T."/>
            <person name="Song X."/>
            <person name="Zhang H."/>
            <person name="Dai N."/>
            <person name="Sheng W."/>
            <person name="Hou X."/>
            <person name="Wei L."/>
        </authorList>
    </citation>
    <scope>NUCLEOTIDE SEQUENCE</scope>
    <source>
        <strain evidence="1">G01</strain>
        <tissue evidence="1">Leaf</tissue>
    </source>
</reference>
<accession>A0AAW2JCH8</accession>
<comment type="caution">
    <text evidence="1">The sequence shown here is derived from an EMBL/GenBank/DDBJ whole genome shotgun (WGS) entry which is preliminary data.</text>
</comment>
<protein>
    <submittedName>
        <fullName evidence="1">Uncharacterized protein</fullName>
    </submittedName>
</protein>
<sequence>MGYSCVLPVNPGGGAEVGVCYGRSIQCCAATSKETADKGREKRLEAFRSIPFLNDHLLLADMR</sequence>
<reference evidence="1" key="2">
    <citation type="journal article" date="2024" name="Plant">
        <title>Genomic evolution and insights into agronomic trait innovations of Sesamum species.</title>
        <authorList>
            <person name="Miao H."/>
            <person name="Wang L."/>
            <person name="Qu L."/>
            <person name="Liu H."/>
            <person name="Sun Y."/>
            <person name="Le M."/>
            <person name="Wang Q."/>
            <person name="Wei S."/>
            <person name="Zheng Y."/>
            <person name="Lin W."/>
            <person name="Duan Y."/>
            <person name="Cao H."/>
            <person name="Xiong S."/>
            <person name="Wang X."/>
            <person name="Wei L."/>
            <person name="Li C."/>
            <person name="Ma Q."/>
            <person name="Ju M."/>
            <person name="Zhao R."/>
            <person name="Li G."/>
            <person name="Mu C."/>
            <person name="Tian Q."/>
            <person name="Mei H."/>
            <person name="Zhang T."/>
            <person name="Gao T."/>
            <person name="Zhang H."/>
        </authorList>
    </citation>
    <scope>NUCLEOTIDE SEQUENCE</scope>
    <source>
        <strain evidence="1">G01</strain>
    </source>
</reference>
<name>A0AAW2JCH8_9LAMI</name>
<organism evidence="1">
    <name type="scientific">Sesamum angustifolium</name>
    <dbReference type="NCBI Taxonomy" id="2727405"/>
    <lineage>
        <taxon>Eukaryota</taxon>
        <taxon>Viridiplantae</taxon>
        <taxon>Streptophyta</taxon>
        <taxon>Embryophyta</taxon>
        <taxon>Tracheophyta</taxon>
        <taxon>Spermatophyta</taxon>
        <taxon>Magnoliopsida</taxon>
        <taxon>eudicotyledons</taxon>
        <taxon>Gunneridae</taxon>
        <taxon>Pentapetalae</taxon>
        <taxon>asterids</taxon>
        <taxon>lamiids</taxon>
        <taxon>Lamiales</taxon>
        <taxon>Pedaliaceae</taxon>
        <taxon>Sesamum</taxon>
    </lineage>
</organism>
<evidence type="ECO:0000313" key="1">
    <source>
        <dbReference type="EMBL" id="KAL0291883.1"/>
    </source>
</evidence>
<dbReference type="EMBL" id="JACGWK010001244">
    <property type="protein sequence ID" value="KAL0291883.1"/>
    <property type="molecule type" value="Genomic_DNA"/>
</dbReference>